<dbReference type="RefSeq" id="WP_174193354.1">
    <property type="nucleotide sequence ID" value="NZ_CP046051.1"/>
</dbReference>
<dbReference type="EMBL" id="CP046051">
    <property type="protein sequence ID" value="QKN24250.1"/>
    <property type="molecule type" value="Genomic_DNA"/>
</dbReference>
<organism evidence="2 3">
    <name type="scientific">Caproicibacterium lactatifermentans</name>
    <dbReference type="NCBI Taxonomy" id="2666138"/>
    <lineage>
        <taxon>Bacteria</taxon>
        <taxon>Bacillati</taxon>
        <taxon>Bacillota</taxon>
        <taxon>Clostridia</taxon>
        <taxon>Eubacteriales</taxon>
        <taxon>Oscillospiraceae</taxon>
        <taxon>Caproicibacterium</taxon>
    </lineage>
</organism>
<evidence type="ECO:0000313" key="3">
    <source>
        <dbReference type="Proteomes" id="UP000501316"/>
    </source>
</evidence>
<dbReference type="Proteomes" id="UP000501316">
    <property type="component" value="Chromosome"/>
</dbReference>
<reference evidence="2 3" key="1">
    <citation type="submission" date="2019-11" db="EMBL/GenBank/DDBJ databases">
        <authorList>
            <person name="Ren C."/>
            <person name="Wang H."/>
            <person name="Xu Y."/>
        </authorList>
    </citation>
    <scope>NUCLEOTIDE SEQUENCE [LARGE SCALE GENOMIC DNA]</scope>
    <source>
        <strain evidence="2 3">LBM 19010</strain>
    </source>
</reference>
<evidence type="ECO:0000256" key="1">
    <source>
        <dbReference type="SAM" id="MobiDB-lite"/>
    </source>
</evidence>
<feature type="region of interest" description="Disordered" evidence="1">
    <location>
        <begin position="1"/>
        <end position="20"/>
    </location>
</feature>
<gene>
    <name evidence="2" type="ORF">GJQ69_06975</name>
</gene>
<evidence type="ECO:0000313" key="2">
    <source>
        <dbReference type="EMBL" id="QKN24250.1"/>
    </source>
</evidence>
<dbReference type="AlphaFoldDB" id="A0A859DR11"/>
<protein>
    <submittedName>
        <fullName evidence="2">Uncharacterized protein</fullName>
    </submittedName>
</protein>
<sequence>MKRKNVYVRTENRADQLKKTDRKNRTTYTYRYHRTEKNGAKVQDITEEVTFIPGEDGVTKDDIKFLHSLDDHDVYENLKAKKPKREDWEQKIIDDYQADFIKKFKERNGYDPDPAYVASILDEIFPKNWTASIEELTEGEADDDCLGDKSSIMDSARSIFGAPHKKTPAEERLAELRDTWSDSWKEIYDRVLLGGESIVSIARERDVNESAVRKTTNKIRKAIAEDPELNRLMK</sequence>
<dbReference type="KEGG" id="clf:GJQ69_06975"/>
<feature type="compositionally biased region" description="Basic and acidic residues" evidence="1">
    <location>
        <begin position="10"/>
        <end position="19"/>
    </location>
</feature>
<name>A0A859DR11_9FIRM</name>
<proteinExistence type="predicted"/>
<accession>A0A859DR11</accession>